<evidence type="ECO:0000313" key="3">
    <source>
        <dbReference type="Proteomes" id="UP000297713"/>
    </source>
</evidence>
<dbReference type="Proteomes" id="UP000297713">
    <property type="component" value="Unassembled WGS sequence"/>
</dbReference>
<keyword evidence="1" id="KW-1133">Transmembrane helix</keyword>
<feature type="transmembrane region" description="Helical" evidence="1">
    <location>
        <begin position="98"/>
        <end position="118"/>
    </location>
</feature>
<feature type="transmembrane region" description="Helical" evidence="1">
    <location>
        <begin position="64"/>
        <end position="86"/>
    </location>
</feature>
<evidence type="ECO:0000256" key="1">
    <source>
        <dbReference type="SAM" id="Phobius"/>
    </source>
</evidence>
<reference evidence="2 3" key="1">
    <citation type="submission" date="2016-05" db="EMBL/GenBank/DDBJ databases">
        <title>Diversity and Homogeneity among Thermoacidophilic Verrucomicrobia Methanotrophs Linked with Geographical Origin.</title>
        <authorList>
            <person name="Erikstad H.-A."/>
            <person name="Smestad N.B."/>
            <person name="Ceballos R.M."/>
            <person name="Birkeland N.-K."/>
        </authorList>
    </citation>
    <scope>NUCLEOTIDE SEQUENCE [LARGE SCALE GENOMIC DNA]</scope>
    <source>
        <strain evidence="2 3">Phi</strain>
    </source>
</reference>
<keyword evidence="1" id="KW-0812">Transmembrane</keyword>
<keyword evidence="3" id="KW-1185">Reference proteome</keyword>
<protein>
    <recommendedName>
        <fullName evidence="4">Rod shape-determining protein MreD</fullName>
    </recommendedName>
</protein>
<sequence>MVSLLVLFLITGFLSVFGQMIIPDLSFFNSKPELSALLVIYFTLKVPFFYAFSFALYVGILSDVIMPGIFGTTSLGLTSLFLFVSFLKPYLDKIGNRWMIFLCAAVGIFFYSLIDYLLYELESHQWHWSMEFWTKLVAIPFLSTLLAVPLYFILDLFFFLLHIPTTKEELFPSFSQKDNNLS</sequence>
<proteinExistence type="predicted"/>
<accession>A0A4Y8PGT8</accession>
<name>A0A4Y8PGT8_9BACT</name>
<keyword evidence="1" id="KW-0472">Membrane</keyword>
<evidence type="ECO:0008006" key="4">
    <source>
        <dbReference type="Google" id="ProtNLM"/>
    </source>
</evidence>
<evidence type="ECO:0000313" key="2">
    <source>
        <dbReference type="EMBL" id="TFE71297.1"/>
    </source>
</evidence>
<organism evidence="2 3">
    <name type="scientific">Methylacidiphilum caldifontis</name>
    <dbReference type="NCBI Taxonomy" id="2795386"/>
    <lineage>
        <taxon>Bacteria</taxon>
        <taxon>Pseudomonadati</taxon>
        <taxon>Verrucomicrobiota</taxon>
        <taxon>Methylacidiphilae</taxon>
        <taxon>Methylacidiphilales</taxon>
        <taxon>Methylacidiphilaceae</taxon>
        <taxon>Methylacidiphilum (ex Ratnadevi et al. 2023)</taxon>
    </lineage>
</organism>
<feature type="transmembrane region" description="Helical" evidence="1">
    <location>
        <begin position="34"/>
        <end position="57"/>
    </location>
</feature>
<dbReference type="EMBL" id="LXQC01000079">
    <property type="protein sequence ID" value="TFE71297.1"/>
    <property type="molecule type" value="Genomic_DNA"/>
</dbReference>
<comment type="caution">
    <text evidence="2">The sequence shown here is derived from an EMBL/GenBank/DDBJ whole genome shotgun (WGS) entry which is preliminary data.</text>
</comment>
<dbReference type="AlphaFoldDB" id="A0A4Y8PGT8"/>
<dbReference type="OrthoDB" id="192924at2"/>
<dbReference type="RefSeq" id="WP_134439286.1">
    <property type="nucleotide sequence ID" value="NZ_CP065957.1"/>
</dbReference>
<gene>
    <name evidence="2" type="ORF">A7Q10_04795</name>
</gene>
<feature type="transmembrane region" description="Helical" evidence="1">
    <location>
        <begin position="139"/>
        <end position="163"/>
    </location>
</feature>